<dbReference type="EMBL" id="LWQU01000207">
    <property type="protein sequence ID" value="OAN43728.1"/>
    <property type="molecule type" value="Genomic_DNA"/>
</dbReference>
<dbReference type="OrthoDB" id="9810759at2"/>
<name>A0A178M6Q3_9PROT</name>
<organism evidence="11 12">
    <name type="scientific">Magnetospirillum moscoviense</name>
    <dbReference type="NCBI Taxonomy" id="1437059"/>
    <lineage>
        <taxon>Bacteria</taxon>
        <taxon>Pseudomonadati</taxon>
        <taxon>Pseudomonadota</taxon>
        <taxon>Alphaproteobacteria</taxon>
        <taxon>Rhodospirillales</taxon>
        <taxon>Rhodospirillaceae</taxon>
        <taxon>Magnetospirillum</taxon>
    </lineage>
</organism>
<keyword evidence="7" id="KW-0406">Ion transport</keyword>
<evidence type="ECO:0000256" key="7">
    <source>
        <dbReference type="ARBA" id="ARBA00023065"/>
    </source>
</evidence>
<dbReference type="GO" id="GO:1902600">
    <property type="term" value="P:proton transmembrane transport"/>
    <property type="evidence" value="ECO:0007669"/>
    <property type="project" value="InterPro"/>
</dbReference>
<evidence type="ECO:0000259" key="10">
    <source>
        <dbReference type="SMART" id="SM01091"/>
    </source>
</evidence>
<feature type="transmembrane region" description="Helical" evidence="9">
    <location>
        <begin position="58"/>
        <end position="77"/>
    </location>
</feature>
<dbReference type="InterPro" id="IPR038770">
    <property type="entry name" value="Na+/solute_symporter_sf"/>
</dbReference>
<feature type="transmembrane region" description="Helical" evidence="9">
    <location>
        <begin position="122"/>
        <end position="144"/>
    </location>
</feature>
<keyword evidence="12" id="KW-1185">Reference proteome</keyword>
<evidence type="ECO:0000313" key="12">
    <source>
        <dbReference type="Proteomes" id="UP000078543"/>
    </source>
</evidence>
<feature type="transmembrane region" description="Helical" evidence="9">
    <location>
        <begin position="336"/>
        <end position="357"/>
    </location>
</feature>
<dbReference type="PANTHER" id="PTHR32507:SF7">
    <property type="entry name" value="K(+)_H(+) ANTIPORTER NHAP2"/>
    <property type="match status" value="1"/>
</dbReference>
<feature type="transmembrane region" description="Helical" evidence="9">
    <location>
        <begin position="188"/>
        <end position="215"/>
    </location>
</feature>
<feature type="transmembrane region" description="Helical" evidence="9">
    <location>
        <begin position="89"/>
        <end position="110"/>
    </location>
</feature>
<keyword evidence="8 9" id="KW-0472">Membrane</keyword>
<dbReference type="InterPro" id="IPR006153">
    <property type="entry name" value="Cation/H_exchanger_TM"/>
</dbReference>
<evidence type="ECO:0000256" key="8">
    <source>
        <dbReference type="ARBA" id="ARBA00023136"/>
    </source>
</evidence>
<feature type="transmembrane region" description="Helical" evidence="9">
    <location>
        <begin position="275"/>
        <end position="293"/>
    </location>
</feature>
<evidence type="ECO:0000256" key="6">
    <source>
        <dbReference type="ARBA" id="ARBA00022989"/>
    </source>
</evidence>
<gene>
    <name evidence="11" type="ORF">A6A05_05125</name>
</gene>
<dbReference type="NCBIfam" id="NF003715">
    <property type="entry name" value="PRK05326.1-2"/>
    <property type="match status" value="1"/>
</dbReference>
<dbReference type="NCBIfam" id="NF003716">
    <property type="entry name" value="PRK05326.1-3"/>
    <property type="match status" value="1"/>
</dbReference>
<feature type="transmembrane region" description="Helical" evidence="9">
    <location>
        <begin position="364"/>
        <end position="385"/>
    </location>
</feature>
<proteinExistence type="predicted"/>
<dbReference type="GO" id="GO:0005886">
    <property type="term" value="C:plasma membrane"/>
    <property type="evidence" value="ECO:0007669"/>
    <property type="project" value="UniProtKB-SubCell"/>
</dbReference>
<feature type="transmembrane region" description="Helical" evidence="9">
    <location>
        <begin position="300"/>
        <end position="324"/>
    </location>
</feature>
<dbReference type="Proteomes" id="UP000078543">
    <property type="component" value="Unassembled WGS sequence"/>
</dbReference>
<dbReference type="PANTHER" id="PTHR32507">
    <property type="entry name" value="NA(+)/H(+) ANTIPORTER 1"/>
    <property type="match status" value="1"/>
</dbReference>
<dbReference type="InterPro" id="IPR005170">
    <property type="entry name" value="Transptr-assoc_dom"/>
</dbReference>
<keyword evidence="6 9" id="KW-1133">Transmembrane helix</keyword>
<dbReference type="Pfam" id="PF00999">
    <property type="entry name" value="Na_H_Exchanger"/>
    <property type="match status" value="1"/>
</dbReference>
<dbReference type="GO" id="GO:0015297">
    <property type="term" value="F:antiporter activity"/>
    <property type="evidence" value="ECO:0007669"/>
    <property type="project" value="UniProtKB-KW"/>
</dbReference>
<evidence type="ECO:0000256" key="3">
    <source>
        <dbReference type="ARBA" id="ARBA00022449"/>
    </source>
</evidence>
<dbReference type="Gene3D" id="1.20.1530.20">
    <property type="match status" value="1"/>
</dbReference>
<sequence>MIESLNITLLVLSGLVTLSIFSSLLSFRVGAPLLLVFLAVGLLAGEDGLGGIRFDDVGTAYAIGTVALAIVLFDAGFHTPFKSVRQAALPSLSLASVGVVLTAALVAVPGHYLLGLDWPQGLLLGAIVASTDAAAVFFLLRVGGIHVRDRVRSILEVESGSNDPMAIFLTIVMIRVLTGGGGDDLVTFILGHLAMEVVIGLIAGLGGGTLIIAAVNRLGIERGLLPVAALSMALMLMAATALIGGSGFLAVYVAGLLAGNARLAAPDTMRRFQDAASWLAQIAMFLALGLLATPSQFPPLILPSLGVAFVLMFVARPVAVWVGLLPFRMNRNETAFVAWIGLRGAVSILLSILPMVAGMENGRLFFNVTFMVVLVSLALQGWTIAPVARWLGQVVPRRIGPVERVELEIPGTRHELVSYRIVPDSLVARGHKLPSWARPSLVVRDGHSFLGASMHALKPGDLVWLFARPERLSQLDRLFASHADAAEADRQFFGDFPIDPHARMSDLGLLYGLAMPPDSQDVTVAQWMRETLGSYPGIGDRVGLGEVELIVRALGPHDAITEIGLATEPTEIDKPKLPLFPSGREVRARIRRWLRR</sequence>
<comment type="caution">
    <text evidence="11">The sequence shown here is derived from an EMBL/GenBank/DDBJ whole genome shotgun (WGS) entry which is preliminary data.</text>
</comment>
<reference evidence="11 12" key="1">
    <citation type="submission" date="2016-04" db="EMBL/GenBank/DDBJ databases">
        <title>Draft genome sequence of freshwater magnetotactic bacteria Magnetospirillum marisnigri SP-1 and Magnetospirillum moscoviense BB-1.</title>
        <authorList>
            <person name="Koziaeva V."/>
            <person name="Dziuba M.V."/>
            <person name="Ivanov T.M."/>
            <person name="Kuznetsov B."/>
            <person name="Grouzdev D.S."/>
        </authorList>
    </citation>
    <scope>NUCLEOTIDE SEQUENCE [LARGE SCALE GENOMIC DNA]</scope>
    <source>
        <strain evidence="11 12">BB-1</strain>
    </source>
</reference>
<keyword evidence="4" id="KW-1003">Cell membrane</keyword>
<keyword evidence="5 9" id="KW-0812">Transmembrane</keyword>
<protein>
    <submittedName>
        <fullName evidence="11">K+/H+ antiporter</fullName>
    </submittedName>
</protein>
<feature type="domain" description="Transporter-associated" evidence="10">
    <location>
        <begin position="489"/>
        <end position="569"/>
    </location>
</feature>
<evidence type="ECO:0000256" key="4">
    <source>
        <dbReference type="ARBA" id="ARBA00022475"/>
    </source>
</evidence>
<evidence type="ECO:0000256" key="5">
    <source>
        <dbReference type="ARBA" id="ARBA00022692"/>
    </source>
</evidence>
<dbReference type="RefSeq" id="WP_068504815.1">
    <property type="nucleotide sequence ID" value="NZ_LWQU01000207.1"/>
</dbReference>
<comment type="subcellular location">
    <subcellularLocation>
        <location evidence="1">Cell membrane</location>
        <topology evidence="1">Multi-pass membrane protein</topology>
    </subcellularLocation>
</comment>
<dbReference type="NCBIfam" id="NF003714">
    <property type="entry name" value="PRK05326.1-1"/>
    <property type="match status" value="1"/>
</dbReference>
<evidence type="ECO:0000256" key="1">
    <source>
        <dbReference type="ARBA" id="ARBA00004651"/>
    </source>
</evidence>
<accession>A0A178M6Q3</accession>
<evidence type="ECO:0000256" key="2">
    <source>
        <dbReference type="ARBA" id="ARBA00022448"/>
    </source>
</evidence>
<dbReference type="AlphaFoldDB" id="A0A178M6Q3"/>
<dbReference type="STRING" id="1437059.A6A05_05125"/>
<dbReference type="SMART" id="SM01091">
    <property type="entry name" value="CorC_HlyC"/>
    <property type="match status" value="1"/>
</dbReference>
<keyword evidence="2" id="KW-0813">Transport</keyword>
<feature type="transmembrane region" description="Helical" evidence="9">
    <location>
        <begin position="6"/>
        <end position="26"/>
    </location>
</feature>
<feature type="transmembrane region" description="Helical" evidence="9">
    <location>
        <begin position="227"/>
        <end position="255"/>
    </location>
</feature>
<keyword evidence="3" id="KW-0050">Antiport</keyword>
<evidence type="ECO:0000256" key="9">
    <source>
        <dbReference type="SAM" id="Phobius"/>
    </source>
</evidence>
<evidence type="ECO:0000313" key="11">
    <source>
        <dbReference type="EMBL" id="OAN43728.1"/>
    </source>
</evidence>